<proteinExistence type="predicted"/>
<evidence type="ECO:0000313" key="3">
    <source>
        <dbReference type="EMBL" id="PGG97205.1"/>
    </source>
</evidence>
<dbReference type="InterPro" id="IPR028095">
    <property type="entry name" value="Mso1_N_dom"/>
</dbReference>
<feature type="compositionally biased region" description="Gly residues" evidence="1">
    <location>
        <begin position="100"/>
        <end position="113"/>
    </location>
</feature>
<feature type="compositionally biased region" description="Polar residues" evidence="1">
    <location>
        <begin position="139"/>
        <end position="151"/>
    </location>
</feature>
<accession>A0A2B7WKC2</accession>
<reference evidence="3 4" key="1">
    <citation type="submission" date="2017-10" db="EMBL/GenBank/DDBJ databases">
        <title>Comparative genomics in systemic dimorphic fungi from Ajellomycetaceae.</title>
        <authorList>
            <person name="Munoz J.F."/>
            <person name="Mcewen J.G."/>
            <person name="Clay O.K."/>
            <person name="Cuomo C.A."/>
        </authorList>
    </citation>
    <scope>NUCLEOTIDE SEQUENCE [LARGE SCALE GENOMIC DNA]</scope>
    <source>
        <strain evidence="3 4">UAMH5409</strain>
    </source>
</reference>
<feature type="domain" description="Mso1 N-terminal" evidence="2">
    <location>
        <begin position="27"/>
        <end position="64"/>
    </location>
</feature>
<organism evidence="3 4">
    <name type="scientific">Helicocarpus griseus UAMH5409</name>
    <dbReference type="NCBI Taxonomy" id="1447875"/>
    <lineage>
        <taxon>Eukaryota</taxon>
        <taxon>Fungi</taxon>
        <taxon>Dikarya</taxon>
        <taxon>Ascomycota</taxon>
        <taxon>Pezizomycotina</taxon>
        <taxon>Eurotiomycetes</taxon>
        <taxon>Eurotiomycetidae</taxon>
        <taxon>Onygenales</taxon>
        <taxon>Ajellomycetaceae</taxon>
        <taxon>Helicocarpus</taxon>
    </lineage>
</organism>
<protein>
    <recommendedName>
        <fullName evidence="2">Mso1 N-terminal domain-containing protein</fullName>
    </recommendedName>
</protein>
<sequence>MTSYFSSLTTSSAISNFSTRFNSLRRAISSGDETDDPDHEDCSHISNVLRAYYTEKGRRFPLWLPPDPKSPTPPAPTVAVATQNSFQGYGGLATAQGAPVGTGRGVGGGGLGDLWGDPGPAKPAAPQPATSSLRLGRNASHQAPVTSSSHLMPSPANMPPRPASSTPSARNMGGGGSPSYFDRQQSRTPPPPTGARPLPSQRAGSYQTSQAAAAQQGRTPGLDRTHSGASAQERLRARLHGGSSNGNGGSAGSPPAGAPSPGYGGGPAMSSSRPWESGDPYGASPYGGGGGGGGNPPPGLPGRRIGPSRGYR</sequence>
<evidence type="ECO:0000259" key="2">
    <source>
        <dbReference type="Pfam" id="PF14475"/>
    </source>
</evidence>
<dbReference type="AlphaFoldDB" id="A0A2B7WKC2"/>
<dbReference type="OrthoDB" id="2683368at2759"/>
<feature type="compositionally biased region" description="Gly residues" evidence="1">
    <location>
        <begin position="285"/>
        <end position="294"/>
    </location>
</feature>
<dbReference type="Pfam" id="PF14475">
    <property type="entry name" value="Mso1_Sec1_bdg"/>
    <property type="match status" value="1"/>
</dbReference>
<feature type="compositionally biased region" description="Low complexity" evidence="1">
    <location>
        <begin position="252"/>
        <end position="261"/>
    </location>
</feature>
<feature type="region of interest" description="Disordered" evidence="1">
    <location>
        <begin position="100"/>
        <end position="312"/>
    </location>
</feature>
<dbReference type="Proteomes" id="UP000223968">
    <property type="component" value="Unassembled WGS sequence"/>
</dbReference>
<dbReference type="EMBL" id="PDNB01000254">
    <property type="protein sequence ID" value="PGG97205.1"/>
    <property type="molecule type" value="Genomic_DNA"/>
</dbReference>
<evidence type="ECO:0000313" key="4">
    <source>
        <dbReference type="Proteomes" id="UP000223968"/>
    </source>
</evidence>
<evidence type="ECO:0000256" key="1">
    <source>
        <dbReference type="SAM" id="MobiDB-lite"/>
    </source>
</evidence>
<name>A0A2B7WKC2_9EURO</name>
<comment type="caution">
    <text evidence="3">The sequence shown here is derived from an EMBL/GenBank/DDBJ whole genome shotgun (WGS) entry which is preliminary data.</text>
</comment>
<gene>
    <name evidence="3" type="ORF">AJ79_09288</name>
</gene>
<feature type="compositionally biased region" description="Low complexity" evidence="1">
    <location>
        <begin position="268"/>
        <end position="284"/>
    </location>
</feature>
<feature type="compositionally biased region" description="Low complexity" evidence="1">
    <location>
        <begin position="301"/>
        <end position="312"/>
    </location>
</feature>
<keyword evidence="4" id="KW-1185">Reference proteome</keyword>